<organism evidence="1">
    <name type="scientific">Tanacetum cinerariifolium</name>
    <name type="common">Dalmatian daisy</name>
    <name type="synonym">Chrysanthemum cinerariifolium</name>
    <dbReference type="NCBI Taxonomy" id="118510"/>
    <lineage>
        <taxon>Eukaryota</taxon>
        <taxon>Viridiplantae</taxon>
        <taxon>Streptophyta</taxon>
        <taxon>Embryophyta</taxon>
        <taxon>Tracheophyta</taxon>
        <taxon>Spermatophyta</taxon>
        <taxon>Magnoliopsida</taxon>
        <taxon>eudicotyledons</taxon>
        <taxon>Gunneridae</taxon>
        <taxon>Pentapetalae</taxon>
        <taxon>asterids</taxon>
        <taxon>campanulids</taxon>
        <taxon>Asterales</taxon>
        <taxon>Asteraceae</taxon>
        <taxon>Asteroideae</taxon>
        <taxon>Anthemideae</taxon>
        <taxon>Anthemidinae</taxon>
        <taxon>Tanacetum</taxon>
    </lineage>
</organism>
<accession>A0A699KCA6</accession>
<dbReference type="SUPFAM" id="SSF56219">
    <property type="entry name" value="DNase I-like"/>
    <property type="match status" value="1"/>
</dbReference>
<gene>
    <name evidence="1" type="ORF">Tci_658366</name>
</gene>
<name>A0A699KCA6_TANCI</name>
<sequence>MGDFNEVRSIDERFGSMFNQSCSRLFNHFITSSGLVDVKLEGYSFTWAHPSATKMSKLDRFLVSKDKNLDSGNVSDEILLKRMELTRKLHDTNQMEARDYVQKSKIKWAIEGYENSKFFHGIINKKRSQLSIREVFVDGDWNTDPEVVKDVFKDHFTTRFKQPAHGRLKLNISLPNRLSTDQVADMDRSVSRDEIRVVVWNYGENKSPGPDGPISFIGCVYKVVTKILANRLATIISDLVFDIQSAFVANRQILDGPFILNELLAWCKRKKKQAMIFKSSLLIRMIQSVGIFF</sequence>
<dbReference type="AlphaFoldDB" id="A0A699KCA6"/>
<dbReference type="InterPro" id="IPR052343">
    <property type="entry name" value="Retrotransposon-Effector_Assoc"/>
</dbReference>
<proteinExistence type="predicted"/>
<comment type="caution">
    <text evidence="1">The sequence shown here is derived from an EMBL/GenBank/DDBJ whole genome shotgun (WGS) entry which is preliminary data.</text>
</comment>
<keyword evidence="1" id="KW-0808">Transferase</keyword>
<dbReference type="InterPro" id="IPR036691">
    <property type="entry name" value="Endo/exonu/phosph_ase_sf"/>
</dbReference>
<dbReference type="Gene3D" id="3.60.10.10">
    <property type="entry name" value="Endonuclease/exonuclease/phosphatase"/>
    <property type="match status" value="1"/>
</dbReference>
<evidence type="ECO:0000313" key="1">
    <source>
        <dbReference type="EMBL" id="GFA86394.1"/>
    </source>
</evidence>
<dbReference type="PANTHER" id="PTHR46890:SF50">
    <property type="entry name" value="RNA-DIRECTED DNA POLYMERASE, EUKARYOTA, REVERSE TRANSCRIPTASE ZINC-BINDING DOMAIN PROTEIN-RELATED"/>
    <property type="match status" value="1"/>
</dbReference>
<dbReference type="EMBL" id="BKCJ010502892">
    <property type="protein sequence ID" value="GFA86394.1"/>
    <property type="molecule type" value="Genomic_DNA"/>
</dbReference>
<protein>
    <submittedName>
        <fullName evidence="1">RNA-directed DNA polymerase, eukaryota</fullName>
    </submittedName>
</protein>
<keyword evidence="1" id="KW-0548">Nucleotidyltransferase</keyword>
<dbReference type="PANTHER" id="PTHR46890">
    <property type="entry name" value="NON-LTR RETROLELEMENT REVERSE TRANSCRIPTASE-LIKE PROTEIN-RELATED"/>
    <property type="match status" value="1"/>
</dbReference>
<reference evidence="1" key="1">
    <citation type="journal article" date="2019" name="Sci. Rep.">
        <title>Draft genome of Tanacetum cinerariifolium, the natural source of mosquito coil.</title>
        <authorList>
            <person name="Yamashiro T."/>
            <person name="Shiraishi A."/>
            <person name="Satake H."/>
            <person name="Nakayama K."/>
        </authorList>
    </citation>
    <scope>NUCLEOTIDE SEQUENCE</scope>
</reference>
<dbReference type="GO" id="GO:0003964">
    <property type="term" value="F:RNA-directed DNA polymerase activity"/>
    <property type="evidence" value="ECO:0007669"/>
    <property type="project" value="UniProtKB-KW"/>
</dbReference>
<keyword evidence="1" id="KW-0695">RNA-directed DNA polymerase</keyword>